<dbReference type="SUPFAM" id="SSF54791">
    <property type="entry name" value="Eukaryotic type KH-domain (KH-domain type I)"/>
    <property type="match status" value="1"/>
</dbReference>
<keyword evidence="11" id="KW-0539">Nucleus</keyword>
<dbReference type="Pfam" id="PF00098">
    <property type="entry name" value="zf-CCHC"/>
    <property type="match status" value="1"/>
</dbReference>
<dbReference type="PROSITE" id="PS00170">
    <property type="entry name" value="CSA_PPIASE_1"/>
    <property type="match status" value="1"/>
</dbReference>
<dbReference type="PANTHER" id="PTHR11071:SF575">
    <property type="entry name" value="PEPTIDYL-PROLYL CIS-TRANS ISOMERASE E"/>
    <property type="match status" value="1"/>
</dbReference>
<evidence type="ECO:0000256" key="12">
    <source>
        <dbReference type="PROSITE-ProRule" id="PRU00047"/>
    </source>
</evidence>
<dbReference type="PROSITE" id="PS50072">
    <property type="entry name" value="CSA_PPIASE_2"/>
    <property type="match status" value="1"/>
</dbReference>
<dbReference type="CDD" id="cd01926">
    <property type="entry name" value="cyclophilin_ABH_like"/>
    <property type="match status" value="1"/>
</dbReference>
<feature type="region of interest" description="Disordered" evidence="14">
    <location>
        <begin position="589"/>
        <end position="611"/>
    </location>
</feature>
<dbReference type="CDD" id="cd12347">
    <property type="entry name" value="RRM_PPIE"/>
    <property type="match status" value="1"/>
</dbReference>
<keyword evidence="9" id="KW-0508">mRNA splicing</keyword>
<keyword evidence="5 12" id="KW-0863">Zinc-finger</keyword>
<dbReference type="OMA" id="KGMYASE"/>
<dbReference type="Gene3D" id="4.10.60.10">
    <property type="entry name" value="Zinc finger, CCHC-type"/>
    <property type="match status" value="1"/>
</dbReference>
<dbReference type="PROSITE" id="PS50102">
    <property type="entry name" value="RRM"/>
    <property type="match status" value="1"/>
</dbReference>
<keyword evidence="5 12" id="KW-0479">Metal-binding</keyword>
<feature type="compositionally biased region" description="Low complexity" evidence="14">
    <location>
        <begin position="327"/>
        <end position="339"/>
    </location>
</feature>
<dbReference type="InterPro" id="IPR036875">
    <property type="entry name" value="Znf_CCHC_sf"/>
</dbReference>
<accession>A0A8R1TXF3</accession>
<evidence type="ECO:0000259" key="17">
    <source>
        <dbReference type="PROSITE" id="PS50158"/>
    </source>
</evidence>
<evidence type="ECO:0000259" key="15">
    <source>
        <dbReference type="PROSITE" id="PS50072"/>
    </source>
</evidence>
<evidence type="ECO:0000256" key="7">
    <source>
        <dbReference type="ARBA" id="ARBA00022884"/>
    </source>
</evidence>
<dbReference type="InterPro" id="IPR035979">
    <property type="entry name" value="RBD_domain_sf"/>
</dbReference>
<keyword evidence="8" id="KW-0697">Rotamase</keyword>
<organism evidence="18 19">
    <name type="scientific">Onchocerca volvulus</name>
    <dbReference type="NCBI Taxonomy" id="6282"/>
    <lineage>
        <taxon>Eukaryota</taxon>
        <taxon>Metazoa</taxon>
        <taxon>Ecdysozoa</taxon>
        <taxon>Nematoda</taxon>
        <taxon>Chromadorea</taxon>
        <taxon>Rhabditida</taxon>
        <taxon>Spirurina</taxon>
        <taxon>Spiruromorpha</taxon>
        <taxon>Filarioidea</taxon>
        <taxon>Onchocercidae</taxon>
        <taxon>Onchocerca</taxon>
    </lineage>
</organism>
<evidence type="ECO:0000256" key="4">
    <source>
        <dbReference type="ARBA" id="ARBA00022664"/>
    </source>
</evidence>
<dbReference type="InterPro" id="IPR029000">
    <property type="entry name" value="Cyclophilin-like_dom_sf"/>
</dbReference>
<dbReference type="GO" id="GO:0016018">
    <property type="term" value="F:cyclosporin A binding"/>
    <property type="evidence" value="ECO:0007669"/>
    <property type="project" value="TreeGrafter"/>
</dbReference>
<dbReference type="PROSITE" id="PS50158">
    <property type="entry name" value="ZF_CCHC"/>
    <property type="match status" value="1"/>
</dbReference>
<feature type="region of interest" description="Disordered" evidence="14">
    <location>
        <begin position="902"/>
        <end position="925"/>
    </location>
</feature>
<feature type="domain" description="PPIase cyclophilin-type" evidence="15">
    <location>
        <begin position="136"/>
        <end position="281"/>
    </location>
</feature>
<dbReference type="EC" id="5.2.1.8" evidence="3"/>
<dbReference type="EnsemblMetazoa" id="OVOC6516.1">
    <property type="protein sequence ID" value="OVOC6516.1"/>
    <property type="gene ID" value="WBGene00243325"/>
</dbReference>
<feature type="compositionally biased region" description="Polar residues" evidence="14">
    <location>
        <begin position="463"/>
        <end position="476"/>
    </location>
</feature>
<dbReference type="SUPFAM" id="SSF54928">
    <property type="entry name" value="RNA-binding domain, RBD"/>
    <property type="match status" value="1"/>
</dbReference>
<evidence type="ECO:0000313" key="18">
    <source>
        <dbReference type="EnsemblMetazoa" id="OVOC6516.1"/>
    </source>
</evidence>
<dbReference type="Pfam" id="PF00160">
    <property type="entry name" value="Pro_isomerase"/>
    <property type="match status" value="1"/>
</dbReference>
<dbReference type="InterPro" id="IPR055256">
    <property type="entry name" value="KH_1_KHDC4/BBP-like"/>
</dbReference>
<dbReference type="InterPro" id="IPR047086">
    <property type="entry name" value="SF1-HH_sf"/>
</dbReference>
<dbReference type="InterPro" id="IPR020892">
    <property type="entry name" value="Cyclophilin-type_PPIase_CS"/>
</dbReference>
<dbReference type="GO" id="GO:0005634">
    <property type="term" value="C:nucleus"/>
    <property type="evidence" value="ECO:0007669"/>
    <property type="project" value="UniProtKB-SubCell"/>
</dbReference>
<dbReference type="InterPro" id="IPR034168">
    <property type="entry name" value="PPIE_RRM"/>
</dbReference>
<evidence type="ECO:0000256" key="6">
    <source>
        <dbReference type="ARBA" id="ARBA00022833"/>
    </source>
</evidence>
<dbReference type="Pfam" id="PF22675">
    <property type="entry name" value="KH-I_KHDC4-BBP"/>
    <property type="match status" value="1"/>
</dbReference>
<evidence type="ECO:0000256" key="8">
    <source>
        <dbReference type="ARBA" id="ARBA00023110"/>
    </source>
</evidence>
<dbReference type="Pfam" id="PF16275">
    <property type="entry name" value="SF1-HH"/>
    <property type="match status" value="1"/>
</dbReference>
<dbReference type="SMART" id="SM00343">
    <property type="entry name" value="ZnF_C2HC"/>
    <property type="match status" value="2"/>
</dbReference>
<dbReference type="SMART" id="SM00322">
    <property type="entry name" value="KH"/>
    <property type="match status" value="1"/>
</dbReference>
<feature type="compositionally biased region" description="Pro residues" evidence="14">
    <location>
        <begin position="957"/>
        <end position="976"/>
    </location>
</feature>
<feature type="region of interest" description="Disordered" evidence="14">
    <location>
        <begin position="951"/>
        <end position="1013"/>
    </location>
</feature>
<feature type="compositionally biased region" description="Low complexity" evidence="14">
    <location>
        <begin position="906"/>
        <end position="923"/>
    </location>
</feature>
<keyword evidence="7 13" id="KW-0694">RNA-binding</keyword>
<dbReference type="Gene3D" id="6.10.140.1790">
    <property type="match status" value="1"/>
</dbReference>
<feature type="region of interest" description="Disordered" evidence="14">
    <location>
        <begin position="529"/>
        <end position="556"/>
    </location>
</feature>
<evidence type="ECO:0000256" key="3">
    <source>
        <dbReference type="ARBA" id="ARBA00013194"/>
    </source>
</evidence>
<dbReference type="InterPro" id="IPR002130">
    <property type="entry name" value="Cyclophilin-type_PPIase_dom"/>
</dbReference>
<evidence type="ECO:0000313" key="19">
    <source>
        <dbReference type="Proteomes" id="UP000024404"/>
    </source>
</evidence>
<feature type="compositionally biased region" description="Pro residues" evidence="14">
    <location>
        <begin position="983"/>
        <end position="993"/>
    </location>
</feature>
<dbReference type="InterPro" id="IPR004087">
    <property type="entry name" value="KH_dom"/>
</dbReference>
<dbReference type="InterPro" id="IPR012677">
    <property type="entry name" value="Nucleotide-bd_a/b_plait_sf"/>
</dbReference>
<dbReference type="GO" id="GO:0008380">
    <property type="term" value="P:RNA splicing"/>
    <property type="evidence" value="ECO:0007669"/>
    <property type="project" value="UniProtKB-KW"/>
</dbReference>
<dbReference type="Gene3D" id="3.30.1370.10">
    <property type="entry name" value="K Homology domain, type 1"/>
    <property type="match status" value="1"/>
</dbReference>
<feature type="region of interest" description="Disordered" evidence="14">
    <location>
        <begin position="327"/>
        <end position="492"/>
    </location>
</feature>
<dbReference type="Gene3D" id="2.40.100.10">
    <property type="entry name" value="Cyclophilin-like"/>
    <property type="match status" value="1"/>
</dbReference>
<evidence type="ECO:0000256" key="10">
    <source>
        <dbReference type="ARBA" id="ARBA00023235"/>
    </source>
</evidence>
<dbReference type="InterPro" id="IPR032570">
    <property type="entry name" value="SF1-HH"/>
</dbReference>
<evidence type="ECO:0000259" key="16">
    <source>
        <dbReference type="PROSITE" id="PS50102"/>
    </source>
</evidence>
<dbReference type="GO" id="GO:0003723">
    <property type="term" value="F:RNA binding"/>
    <property type="evidence" value="ECO:0007669"/>
    <property type="project" value="UniProtKB-UniRule"/>
</dbReference>
<dbReference type="EMBL" id="CMVM020000177">
    <property type="status" value="NOT_ANNOTATED_CDS"/>
    <property type="molecule type" value="Genomic_DNA"/>
</dbReference>
<keyword evidence="10" id="KW-0413">Isomerase</keyword>
<keyword evidence="6" id="KW-0862">Zinc</keyword>
<dbReference type="CDD" id="cd22382">
    <property type="entry name" value="KH-I_SF1"/>
    <property type="match status" value="1"/>
</dbReference>
<dbReference type="GO" id="GO:0003755">
    <property type="term" value="F:peptidyl-prolyl cis-trans isomerase activity"/>
    <property type="evidence" value="ECO:0007669"/>
    <property type="project" value="UniProtKB-KW"/>
</dbReference>
<dbReference type="Proteomes" id="UP000024404">
    <property type="component" value="Unassembled WGS sequence"/>
</dbReference>
<dbReference type="GO" id="GO:0019899">
    <property type="term" value="F:enzyme binding"/>
    <property type="evidence" value="ECO:0007669"/>
    <property type="project" value="UniProtKB-ARBA"/>
</dbReference>
<comment type="subcellular location">
    <subcellularLocation>
        <location evidence="1">Nucleus</location>
    </subcellularLocation>
</comment>
<evidence type="ECO:0000256" key="14">
    <source>
        <dbReference type="SAM" id="MobiDB-lite"/>
    </source>
</evidence>
<feature type="domain" description="RRM" evidence="16">
    <location>
        <begin position="19"/>
        <end position="97"/>
    </location>
</feature>
<dbReference type="SMART" id="SM00360">
    <property type="entry name" value="RRM"/>
    <property type="match status" value="1"/>
</dbReference>
<dbReference type="SUPFAM" id="SSF57756">
    <property type="entry name" value="Retrovirus zinc finger-like domains"/>
    <property type="match status" value="1"/>
</dbReference>
<feature type="compositionally biased region" description="Basic residues" evidence="14">
    <location>
        <begin position="368"/>
        <end position="452"/>
    </location>
</feature>
<keyword evidence="4" id="KW-0507">mRNA processing</keyword>
<name>A0A8R1TXF3_ONCVO</name>
<dbReference type="GO" id="GO:0008270">
    <property type="term" value="F:zinc ion binding"/>
    <property type="evidence" value="ECO:0007669"/>
    <property type="project" value="UniProtKB-KW"/>
</dbReference>
<protein>
    <recommendedName>
        <fullName evidence="3">peptidylprolyl isomerase</fullName>
        <ecNumber evidence="3">5.2.1.8</ecNumber>
    </recommendedName>
</protein>
<dbReference type="GO" id="GO:0006397">
    <property type="term" value="P:mRNA processing"/>
    <property type="evidence" value="ECO:0007669"/>
    <property type="project" value="UniProtKB-KW"/>
</dbReference>
<dbReference type="PROSITE" id="PS50084">
    <property type="entry name" value="KH_TYPE_1"/>
    <property type="match status" value="1"/>
</dbReference>
<dbReference type="Gene3D" id="3.30.70.330">
    <property type="match status" value="1"/>
</dbReference>
<feature type="domain" description="CCHC-type" evidence="17">
    <location>
        <begin position="811"/>
        <end position="826"/>
    </location>
</feature>
<dbReference type="GO" id="GO:0006457">
    <property type="term" value="P:protein folding"/>
    <property type="evidence" value="ECO:0007669"/>
    <property type="project" value="InterPro"/>
</dbReference>
<evidence type="ECO:0000256" key="1">
    <source>
        <dbReference type="ARBA" id="ARBA00004123"/>
    </source>
</evidence>
<feature type="compositionally biased region" description="Pro residues" evidence="14">
    <location>
        <begin position="1004"/>
        <end position="1013"/>
    </location>
</feature>
<evidence type="ECO:0000256" key="13">
    <source>
        <dbReference type="PROSITE-ProRule" id="PRU00176"/>
    </source>
</evidence>
<evidence type="ECO:0000256" key="11">
    <source>
        <dbReference type="ARBA" id="ARBA00023242"/>
    </source>
</evidence>
<proteinExistence type="inferred from homology"/>
<keyword evidence="19" id="KW-1185">Reference proteome</keyword>
<feature type="region of interest" description="Disordered" evidence="14">
    <location>
        <begin position="284"/>
        <end position="315"/>
    </location>
</feature>
<evidence type="ECO:0000256" key="9">
    <source>
        <dbReference type="ARBA" id="ARBA00023187"/>
    </source>
</evidence>
<sequence length="1013" mass="111350">MQEQVAMSLATNFPHNKKRTLYVGGFGEEVDEKVLQAGFVPFGEIVSISIPLDYETGKHRGFGFVEYELAEDAAAAIDNMNDSELFGRTIRCNFARPPKANERSQRPVWADDEWLKTVLLGCRFHEFIWELGLESGRIVIELRSDIVPKTAENFRQLCTGEKGFGYEGSHFHRIIPRFMVQGGDFTKGDGTGGKSIYGPKFADENFKLKHSMAGIVSMANCGPDTNGSQFFICTEKTDWLDNKHVVFGHVVEGMNIVKQIEQQGSKNGKPMMQVTIVECGELKQERKSSMAAKKKKRNNMSRSRDKTGGNTEPMPFVRKFGAAAVAATATATGEPTVETMENAEEGSNGNVRESYAPTVPEYLSPKQRPSRSRSRSRHKRKRSRSRNHSKRRSRSRDRRHSRKRSHSRRSRSRSRKSQSRSHRRSRSRSRRSGSRSRRSRSRSKHRRRRGRLSKSCEDKGKGSLSNKKLNSVSDRTGSPPKGPEEQNENQESQINANTVGSAKLKAAQGVLPILARPEVVDKLKTEDDGTGVISETGQPEKKPRKSRWSTNKSFVPGMPTILPSNLSDDQRQAYLLQLEVEDATRKLRLGDFMGNPDPALRSPSPEPIYDASGKRLNTREIRKRQELEQLRHEKIQALLKLNPNFKPPADYRAPTIRLHDKVWIPQENHPEINFVGLLIGPRGNTLKALEAETGAKIIIRGKGSVKEGKLGRREGPMPGENEPLHAYVTGTDYTVIKKACEKITSIINEALMIPDGQNELRKLQLRELALLNGTLRPEDLASGARCSNCGSDEHKTWECPDAPNVTANIVCTACGGAGHIAKDCKNPRPGSGVFNVGDGGMDDEYTALMAELGEKPTSRPYIAAGKPGLGSGSGGSGYKPKNYSLPSGTPIVRINLARQEGMEGYSSKGGAPPPLGGSSVSGSTEGIHFFNTPRPRPSYMPNAAAWGSPAGRGWGGVPPPPTSRYPMPVPPPPPPMSLGLGFMPPPPPPPAPVPKMDLSSLLAPPAPPPPPPS</sequence>
<dbReference type="PANTHER" id="PTHR11071">
    <property type="entry name" value="PEPTIDYL-PROLYL CIS-TRANS ISOMERASE"/>
    <property type="match status" value="1"/>
</dbReference>
<dbReference type="AlphaFoldDB" id="A0A8R1TXF3"/>
<evidence type="ECO:0000256" key="5">
    <source>
        <dbReference type="ARBA" id="ARBA00022771"/>
    </source>
</evidence>
<dbReference type="PRINTS" id="PR00153">
    <property type="entry name" value="CSAPPISMRASE"/>
</dbReference>
<dbReference type="GO" id="GO:0005739">
    <property type="term" value="C:mitochondrion"/>
    <property type="evidence" value="ECO:0007669"/>
    <property type="project" value="TreeGrafter"/>
</dbReference>
<dbReference type="Pfam" id="PF00076">
    <property type="entry name" value="RRM_1"/>
    <property type="match status" value="1"/>
</dbReference>
<dbReference type="InterPro" id="IPR001878">
    <property type="entry name" value="Znf_CCHC"/>
</dbReference>
<dbReference type="InterPro" id="IPR036612">
    <property type="entry name" value="KH_dom_type_1_sf"/>
</dbReference>
<reference evidence="18" key="2">
    <citation type="submission" date="2022-06" db="UniProtKB">
        <authorList>
            <consortium name="EnsemblMetazoa"/>
        </authorList>
    </citation>
    <scope>IDENTIFICATION</scope>
</reference>
<dbReference type="InterPro" id="IPR000504">
    <property type="entry name" value="RRM_dom"/>
</dbReference>
<comment type="similarity">
    <text evidence="2">Belongs to the BBP/SF1 family.</text>
</comment>
<evidence type="ECO:0000256" key="2">
    <source>
        <dbReference type="ARBA" id="ARBA00010382"/>
    </source>
</evidence>
<reference evidence="19" key="1">
    <citation type="submission" date="2013-10" db="EMBL/GenBank/DDBJ databases">
        <title>Genome sequencing of Onchocerca volvulus.</title>
        <authorList>
            <person name="Cotton J."/>
            <person name="Tsai J."/>
            <person name="Stanley E."/>
            <person name="Tracey A."/>
            <person name="Holroyd N."/>
            <person name="Lustigman S."/>
            <person name="Berriman M."/>
        </authorList>
    </citation>
    <scope>NUCLEOTIDE SEQUENCE</scope>
</reference>
<dbReference type="SUPFAM" id="SSF50891">
    <property type="entry name" value="Cyclophilin-like"/>
    <property type="match status" value="1"/>
</dbReference>